<reference evidence="2" key="1">
    <citation type="journal article" date="2020" name="New Phytol.">
        <title>Comparative genomics reveals dynamic genome evolution in host specialist ectomycorrhizal fungi.</title>
        <authorList>
            <person name="Lofgren L.A."/>
            <person name="Nguyen N.H."/>
            <person name="Vilgalys R."/>
            <person name="Ruytinx J."/>
            <person name="Liao H.L."/>
            <person name="Branco S."/>
            <person name="Kuo A."/>
            <person name="LaButti K."/>
            <person name="Lipzen A."/>
            <person name="Andreopoulos W."/>
            <person name="Pangilinan J."/>
            <person name="Riley R."/>
            <person name="Hundley H."/>
            <person name="Na H."/>
            <person name="Barry K."/>
            <person name="Grigoriev I.V."/>
            <person name="Stajich J.E."/>
            <person name="Kennedy P.G."/>
        </authorList>
    </citation>
    <scope>NUCLEOTIDE SEQUENCE</scope>
    <source>
        <strain evidence="2">DOB743</strain>
    </source>
</reference>
<keyword evidence="3" id="KW-1185">Reference proteome</keyword>
<feature type="transmembrane region" description="Helical" evidence="1">
    <location>
        <begin position="163"/>
        <end position="182"/>
    </location>
</feature>
<accession>A0A9P6ZJN5</accession>
<feature type="transmembrane region" description="Helical" evidence="1">
    <location>
        <begin position="53"/>
        <end position="75"/>
    </location>
</feature>
<keyword evidence="1" id="KW-0472">Membrane</keyword>
<feature type="transmembrane region" description="Helical" evidence="1">
    <location>
        <begin position="202"/>
        <end position="221"/>
    </location>
</feature>
<dbReference type="EMBL" id="JABBWD010000082">
    <property type="protein sequence ID" value="KAG1768054.1"/>
    <property type="molecule type" value="Genomic_DNA"/>
</dbReference>
<dbReference type="AlphaFoldDB" id="A0A9P6ZJN5"/>
<name>A0A9P6ZJN5_9AGAM</name>
<gene>
    <name evidence="2" type="ORF">EV702DRAFT_744051</name>
</gene>
<dbReference type="OrthoDB" id="2742220at2759"/>
<evidence type="ECO:0000313" key="3">
    <source>
        <dbReference type="Proteomes" id="UP000714275"/>
    </source>
</evidence>
<protein>
    <submittedName>
        <fullName evidence="2">Uncharacterized protein</fullName>
    </submittedName>
</protein>
<dbReference type="Proteomes" id="UP000714275">
    <property type="component" value="Unassembled WGS sequence"/>
</dbReference>
<organism evidence="2 3">
    <name type="scientific">Suillus placidus</name>
    <dbReference type="NCBI Taxonomy" id="48579"/>
    <lineage>
        <taxon>Eukaryota</taxon>
        <taxon>Fungi</taxon>
        <taxon>Dikarya</taxon>
        <taxon>Basidiomycota</taxon>
        <taxon>Agaricomycotina</taxon>
        <taxon>Agaricomycetes</taxon>
        <taxon>Agaricomycetidae</taxon>
        <taxon>Boletales</taxon>
        <taxon>Suillineae</taxon>
        <taxon>Suillaceae</taxon>
        <taxon>Suillus</taxon>
    </lineage>
</organism>
<keyword evidence="1" id="KW-1133">Transmembrane helix</keyword>
<feature type="transmembrane region" description="Helical" evidence="1">
    <location>
        <begin position="87"/>
        <end position="107"/>
    </location>
</feature>
<comment type="caution">
    <text evidence="2">The sequence shown here is derived from an EMBL/GenBank/DDBJ whole genome shotgun (WGS) entry which is preliminary data.</text>
</comment>
<evidence type="ECO:0000256" key="1">
    <source>
        <dbReference type="SAM" id="Phobius"/>
    </source>
</evidence>
<keyword evidence="1" id="KW-0812">Transmembrane</keyword>
<sequence>MVNWTDPNVISKCGNILGRINFICLGLYMWEYARSWQIEFALICRHIPPRWPLLPYITGRILLLTSMIMICWLNSSTAQSTDCHSAFLAFSFAANAAIGCSSLNLMLRPFVIWRTFRWVRIFLVLATVGHWIFLLRVMIAFSVMRVNGNCGFMVIDHTDMTTIFVYTMGYDILALALTIIGLRNTPSSNAMWKMLRKQGITYVLITCLANIIPTVVASLNLNAVMNVAFAVPASIISTIASSRIVITFLDLQSSASSEEASSRDVPLTTMLTLPTASSMDAQYLV</sequence>
<evidence type="ECO:0000313" key="2">
    <source>
        <dbReference type="EMBL" id="KAG1768054.1"/>
    </source>
</evidence>
<proteinExistence type="predicted"/>
<feature type="transmembrane region" description="Helical" evidence="1">
    <location>
        <begin position="119"/>
        <end position="143"/>
    </location>
</feature>